<feature type="chain" id="PRO_5046322403" evidence="3">
    <location>
        <begin position="29"/>
        <end position="443"/>
    </location>
</feature>
<keyword evidence="6" id="KW-1185">Reference proteome</keyword>
<dbReference type="Proteomes" id="UP001597158">
    <property type="component" value="Unassembled WGS sequence"/>
</dbReference>
<evidence type="ECO:0000259" key="4">
    <source>
        <dbReference type="Pfam" id="PF13458"/>
    </source>
</evidence>
<evidence type="ECO:0000313" key="6">
    <source>
        <dbReference type="Proteomes" id="UP001597158"/>
    </source>
</evidence>
<dbReference type="InterPro" id="IPR028082">
    <property type="entry name" value="Peripla_BP_I"/>
</dbReference>
<dbReference type="InterPro" id="IPR028081">
    <property type="entry name" value="Leu-bd"/>
</dbReference>
<feature type="domain" description="Leucine-binding protein" evidence="4">
    <location>
        <begin position="36"/>
        <end position="398"/>
    </location>
</feature>
<evidence type="ECO:0000256" key="3">
    <source>
        <dbReference type="SAM" id="SignalP"/>
    </source>
</evidence>
<evidence type="ECO:0000256" key="1">
    <source>
        <dbReference type="ARBA" id="ARBA00010062"/>
    </source>
</evidence>
<organism evidence="5 6">
    <name type="scientific">Thauera mechernichensis</name>
    <dbReference type="NCBI Taxonomy" id="82788"/>
    <lineage>
        <taxon>Bacteria</taxon>
        <taxon>Pseudomonadati</taxon>
        <taxon>Pseudomonadota</taxon>
        <taxon>Betaproteobacteria</taxon>
        <taxon>Rhodocyclales</taxon>
        <taxon>Zoogloeaceae</taxon>
        <taxon>Thauera</taxon>
    </lineage>
</organism>
<sequence length="443" mass="48274">MKFRSLALAAAIASVGLSSAVFTPAAHAQAAEQYFPILVYRTGAYAANGNPWANGYVDYLKLVNAKGGINGVKVSFEECETGYATDRGVECYERLKGKGATVFQPLSTGITFALTEKAPVDKIPLITAGYGRSESQDGSVFTWNFPLLGTYWVAADVAIQHIGKSYGGVDNLKGKKIALVYHDSPFGKEPIPLLQERAKMHGFDLQLLPVAHPGVEQKATWLQIRRDRPDHVLLWGWGVMNSTSLKEAQATGYPREKMLGVWWAGAEPDVKDVGAGAKGYSALTLQHGAEPNSKVVKDILAMVHDKGQGTGPKDEVGSVLYMRGLISAMLGVEGVAAAQERYGKGKVMTGEQVRWGLENLNLDQDKLDGMGFAGVMRPVQTSCTDHMGASWVRVHTWDGNKWEFSSDWYQADDKVLRPMVLDAASKYAAEKNIQRRTAEQCAQ</sequence>
<proteinExistence type="inferred from homology"/>
<comment type="caution">
    <text evidence="5">The sequence shown here is derived from an EMBL/GenBank/DDBJ whole genome shotgun (WGS) entry which is preliminary data.</text>
</comment>
<protein>
    <submittedName>
        <fullName evidence="5">ABC transporter substrate-binding protein</fullName>
    </submittedName>
</protein>
<comment type="similarity">
    <text evidence="1">Belongs to the leucine-binding protein family.</text>
</comment>
<feature type="signal peptide" evidence="3">
    <location>
        <begin position="1"/>
        <end position="28"/>
    </location>
</feature>
<dbReference type="SUPFAM" id="SSF53822">
    <property type="entry name" value="Periplasmic binding protein-like I"/>
    <property type="match status" value="1"/>
</dbReference>
<accession>A0ABW3WIL9</accession>
<dbReference type="Pfam" id="PF13458">
    <property type="entry name" value="Peripla_BP_6"/>
    <property type="match status" value="1"/>
</dbReference>
<gene>
    <name evidence="5" type="ORF">ACFQ4M_16820</name>
</gene>
<dbReference type="CDD" id="cd06334">
    <property type="entry name" value="PBP1_ABC_ligand_binding-like"/>
    <property type="match status" value="1"/>
</dbReference>
<evidence type="ECO:0000313" key="5">
    <source>
        <dbReference type="EMBL" id="MFD1265240.1"/>
    </source>
</evidence>
<reference evidence="6" key="1">
    <citation type="journal article" date="2019" name="Int. J. Syst. Evol. Microbiol.">
        <title>The Global Catalogue of Microorganisms (GCM) 10K type strain sequencing project: providing services to taxonomists for standard genome sequencing and annotation.</title>
        <authorList>
            <consortium name="The Broad Institute Genomics Platform"/>
            <consortium name="The Broad Institute Genome Sequencing Center for Infectious Disease"/>
            <person name="Wu L."/>
            <person name="Ma J."/>
        </authorList>
    </citation>
    <scope>NUCLEOTIDE SEQUENCE [LARGE SCALE GENOMIC DNA]</scope>
    <source>
        <strain evidence="6">CCUG 48884</strain>
    </source>
</reference>
<dbReference type="PANTHER" id="PTHR47235">
    <property type="entry name" value="BLR6548 PROTEIN"/>
    <property type="match status" value="1"/>
</dbReference>
<keyword evidence="2 3" id="KW-0732">Signal</keyword>
<dbReference type="Gene3D" id="3.40.50.2300">
    <property type="match status" value="2"/>
</dbReference>
<dbReference type="RefSeq" id="WP_277830133.1">
    <property type="nucleotide sequence ID" value="NZ_JARQZE010000001.1"/>
</dbReference>
<evidence type="ECO:0000256" key="2">
    <source>
        <dbReference type="ARBA" id="ARBA00022729"/>
    </source>
</evidence>
<name>A0ABW3WIL9_9RHOO</name>
<dbReference type="PANTHER" id="PTHR47235:SF1">
    <property type="entry name" value="BLR6548 PROTEIN"/>
    <property type="match status" value="1"/>
</dbReference>
<dbReference type="EMBL" id="JBHTMC010000031">
    <property type="protein sequence ID" value="MFD1265240.1"/>
    <property type="molecule type" value="Genomic_DNA"/>
</dbReference>